<gene>
    <name evidence="3" type="ORF">KP509_38G054500</name>
</gene>
<dbReference type="AlphaFoldDB" id="A0A8T2Q525"/>
<proteinExistence type="predicted"/>
<name>A0A8T2Q525_CERRI</name>
<dbReference type="PANTHER" id="PTHR31280">
    <property type="entry name" value="PROTEIN UNC-13 HOMOLOG"/>
    <property type="match status" value="1"/>
</dbReference>
<evidence type="ECO:0000313" key="4">
    <source>
        <dbReference type="Proteomes" id="UP000825935"/>
    </source>
</evidence>
<dbReference type="OMA" id="HICEYTA"/>
<dbReference type="InterPro" id="IPR014770">
    <property type="entry name" value="Munc13_1"/>
</dbReference>
<evidence type="ECO:0000259" key="2">
    <source>
        <dbReference type="PROSITE" id="PS51259"/>
    </source>
</evidence>
<dbReference type="Pfam" id="PF25761">
    <property type="entry name" value="TPR_PATROL1"/>
    <property type="match status" value="1"/>
</dbReference>
<protein>
    <submittedName>
        <fullName evidence="3">Uncharacterized protein</fullName>
    </submittedName>
</protein>
<feature type="domain" description="MHD2" evidence="2">
    <location>
        <begin position="937"/>
        <end position="1047"/>
    </location>
</feature>
<accession>A0A8T2Q525</accession>
<dbReference type="InterPro" id="IPR008528">
    <property type="entry name" value="unc-13_homologue"/>
</dbReference>
<comment type="caution">
    <text evidence="3">The sequence shown here is derived from an EMBL/GenBank/DDBJ whole genome shotgun (WGS) entry which is preliminary data.</text>
</comment>
<sequence>MGDRMPELVLLQQLQQDRYKLLRFLLSNGVLKKVVMPSGAKTLEDINLDEVSVDYVLECAEKETVLEISEAVKRYYNDLDLPLMMGSAFSQTVYVASNVDSSGPASSCLPNLVLAETASVEASHNSFSMVSTASQQVSVNELINDIEDDDDRESRPKIALYQPNDTNGLILELPPLKTGLTGDDLRKTAYEILLASIGGVRGLPLPAVKEKNQVKKSKFVRKFTGHISHKHKHQSSQKPDLGDLLENIRTQMEIPEAMDWLTRHSLLNVSVGSGGKRIDTLLIPLELLCTVSHVDFPDQKAYTRWKKRQVNVLEEGLLNHPSIPMEESDHRESELRTLFKELREAEGLPSALGSAQRSESLMAVRNIVLSLAKRVSREDQIEEVCHWADGYHLNILLYGKLLCAVFDILDEGKLVKDTDEIMELLKFSWKILGITQNVHDLCYTWVLFHQFVLTGEEDLLRHALFHIKRFSANSQQSPQERSYMKTLRSCKEGADGSRELTFVESVVLPIKQWVDKRMEDYTTSFTNASKMDPLLTLAVVSGTLLGDEKAQSGITRMESAAETDAVAKQLENYITSSAKAAFNKALQEVHIKCEKANEHFLALLAVAIQTLVKKDTEEFGPILSRWHPHAVPLCATLYHNFYHQQLKPFLDGVSILTDDVASVLSGAYSLEQYLMGLNMSGSTERDTFFYKDEIEPFKVEEISTTLMMHWVSMQVTRVSEWVDRTLQQEKWEPLSNQQQHGVSIIEVFRIIEEATEQFFSLKLPIHFPVMKSLATGLGNALQIYSSRVVNQLGVKEVLIPPPPGLTRYGKEVFNIKKFTKKGISYINPSDTRNSGQLNLLSVSKLCVRLNTLYFMLNQLKILEGNIKDLWLKIQPHNNNLAVTGDTSDTEFPPNFDLTRKLANDSIERISEFLGIKVVFWDLRDLFIDGLYKGGVSESEISNVITSLDSVLGQICETIVEPLRNQVVLGLLRASSDGMARVLLDGGPTRFFSQEDALVLEEDLGALKELFEADGEGLQREVVDNLSSRVKKIVELYKMDARLIIERLRGTSNLHMIEMGPRKDLATENDEYTLLRVLCHKMDSEASAFLKKQYKIPKSHHKRKVET</sequence>
<dbReference type="PANTHER" id="PTHR31280:SF2">
    <property type="entry name" value="PROTEIN UNC-13 HOMOLOG"/>
    <property type="match status" value="1"/>
</dbReference>
<dbReference type="InterPro" id="IPR057984">
    <property type="entry name" value="PATROL1_C"/>
</dbReference>
<keyword evidence="4" id="KW-1185">Reference proteome</keyword>
<organism evidence="3 4">
    <name type="scientific">Ceratopteris richardii</name>
    <name type="common">Triangle waterfern</name>
    <dbReference type="NCBI Taxonomy" id="49495"/>
    <lineage>
        <taxon>Eukaryota</taxon>
        <taxon>Viridiplantae</taxon>
        <taxon>Streptophyta</taxon>
        <taxon>Embryophyta</taxon>
        <taxon>Tracheophyta</taxon>
        <taxon>Polypodiopsida</taxon>
        <taxon>Polypodiidae</taxon>
        <taxon>Polypodiales</taxon>
        <taxon>Pteridineae</taxon>
        <taxon>Pteridaceae</taxon>
        <taxon>Parkerioideae</taxon>
        <taxon>Ceratopteris</taxon>
    </lineage>
</organism>
<evidence type="ECO:0000259" key="1">
    <source>
        <dbReference type="PROSITE" id="PS51258"/>
    </source>
</evidence>
<feature type="domain" description="MHD1" evidence="1">
    <location>
        <begin position="661"/>
        <end position="802"/>
    </location>
</feature>
<dbReference type="InterPro" id="IPR014772">
    <property type="entry name" value="Munc13_dom-2"/>
</dbReference>
<reference evidence="3" key="1">
    <citation type="submission" date="2021-08" db="EMBL/GenBank/DDBJ databases">
        <title>WGS assembly of Ceratopteris richardii.</title>
        <authorList>
            <person name="Marchant D.B."/>
            <person name="Chen G."/>
            <person name="Jenkins J."/>
            <person name="Shu S."/>
            <person name="Leebens-Mack J."/>
            <person name="Grimwood J."/>
            <person name="Schmutz J."/>
            <person name="Soltis P."/>
            <person name="Soltis D."/>
            <person name="Chen Z.-H."/>
        </authorList>
    </citation>
    <scope>NUCLEOTIDE SEQUENCE</scope>
    <source>
        <strain evidence="3">Whitten #5841</strain>
        <tissue evidence="3">Leaf</tissue>
    </source>
</reference>
<dbReference type="Gene3D" id="1.10.357.50">
    <property type="match status" value="1"/>
</dbReference>
<dbReference type="EMBL" id="CM035443">
    <property type="protein sequence ID" value="KAH7278746.1"/>
    <property type="molecule type" value="Genomic_DNA"/>
</dbReference>
<dbReference type="Proteomes" id="UP000825935">
    <property type="component" value="Chromosome 38"/>
</dbReference>
<dbReference type="OrthoDB" id="2015333at2759"/>
<evidence type="ECO:0000313" key="3">
    <source>
        <dbReference type="EMBL" id="KAH7278746.1"/>
    </source>
</evidence>
<dbReference type="PROSITE" id="PS51259">
    <property type="entry name" value="MHD2"/>
    <property type="match status" value="1"/>
</dbReference>
<dbReference type="PROSITE" id="PS51258">
    <property type="entry name" value="MHD1"/>
    <property type="match status" value="1"/>
</dbReference>